<gene>
    <name evidence="2" type="ORF">DFH05DRAFT_1535270</name>
</gene>
<dbReference type="Proteomes" id="UP001142393">
    <property type="component" value="Unassembled WGS sequence"/>
</dbReference>
<protein>
    <submittedName>
        <fullName evidence="2">Uncharacterized protein</fullName>
    </submittedName>
</protein>
<reference evidence="2 3" key="1">
    <citation type="journal article" date="2023" name="Proc. Natl. Acad. Sci. U.S.A.">
        <title>A global phylogenomic analysis of the shiitake genus Lentinula.</title>
        <authorList>
            <person name="Sierra-Patev S."/>
            <person name="Min B."/>
            <person name="Naranjo-Ortiz M."/>
            <person name="Looney B."/>
            <person name="Konkel Z."/>
            <person name="Slot J.C."/>
            <person name="Sakamoto Y."/>
            <person name="Steenwyk J.L."/>
            <person name="Rokas A."/>
            <person name="Carro J."/>
            <person name="Camarero S."/>
            <person name="Ferreira P."/>
            <person name="Molpeceres G."/>
            <person name="Ruiz-Duenas F.J."/>
            <person name="Serrano A."/>
            <person name="Henrissat B."/>
            <person name="Drula E."/>
            <person name="Hughes K.W."/>
            <person name="Mata J.L."/>
            <person name="Ishikawa N.K."/>
            <person name="Vargas-Isla R."/>
            <person name="Ushijima S."/>
            <person name="Smith C.A."/>
            <person name="Donoghue J."/>
            <person name="Ahrendt S."/>
            <person name="Andreopoulos W."/>
            <person name="He G."/>
            <person name="LaButti K."/>
            <person name="Lipzen A."/>
            <person name="Ng V."/>
            <person name="Riley R."/>
            <person name="Sandor L."/>
            <person name="Barry K."/>
            <person name="Martinez A.T."/>
            <person name="Xiao Y."/>
            <person name="Gibbons J.G."/>
            <person name="Terashima K."/>
            <person name="Grigoriev I.V."/>
            <person name="Hibbett D."/>
        </authorList>
    </citation>
    <scope>NUCLEOTIDE SEQUENCE [LARGE SCALE GENOMIC DNA]</scope>
    <source>
        <strain evidence="2 3">TFB7810</strain>
    </source>
</reference>
<organism evidence="2 3">
    <name type="scientific">Lentinula detonsa</name>
    <dbReference type="NCBI Taxonomy" id="2804962"/>
    <lineage>
        <taxon>Eukaryota</taxon>
        <taxon>Fungi</taxon>
        <taxon>Dikarya</taxon>
        <taxon>Basidiomycota</taxon>
        <taxon>Agaricomycotina</taxon>
        <taxon>Agaricomycetes</taxon>
        <taxon>Agaricomycetidae</taxon>
        <taxon>Agaricales</taxon>
        <taxon>Marasmiineae</taxon>
        <taxon>Omphalotaceae</taxon>
        <taxon>Lentinula</taxon>
    </lineage>
</organism>
<accession>A0A9W8TY31</accession>
<keyword evidence="3" id="KW-1185">Reference proteome</keyword>
<evidence type="ECO:0000313" key="2">
    <source>
        <dbReference type="EMBL" id="KAJ3745110.1"/>
    </source>
</evidence>
<evidence type="ECO:0000313" key="3">
    <source>
        <dbReference type="Proteomes" id="UP001142393"/>
    </source>
</evidence>
<proteinExistence type="predicted"/>
<dbReference type="AlphaFoldDB" id="A0A9W8TY31"/>
<dbReference type="PANTHER" id="PTHR35871:SF1">
    <property type="entry name" value="CXC1-LIKE CYSTEINE CLUSTER ASSOCIATED WITH KDZ TRANSPOSASES DOMAIN-CONTAINING PROTEIN"/>
    <property type="match status" value="1"/>
</dbReference>
<sequence>MLDDKDFAAELKLFLLKKSKEDCIFAKDIVDIIATSEMQEKITKGGKPVTISLRTAQRWLRKLDWRYGKKQPGMYIDDHEREDVVAYRNEFVKRWKDYERRMVVYDNDGSPTFPCGFPVTQGPRPTPERKGEGPSIMVSSFLTPDWGLLTDEEDEAQLFFEAGKTQDGYFSGDDLLAKVEKAIDIFENKTHGMMTGLFMFDNAPSHQKHSQDALSARKMPKKPSESWTHHPNGPKMRDAQFNDGTAQSLHFSDDHPTMPGWFKGTQQILSEQGLYPAAGLPAAADEFYFCSPTLPVRNLNFKNT</sequence>
<feature type="region of interest" description="Disordered" evidence="1">
    <location>
        <begin position="208"/>
        <end position="241"/>
    </location>
</feature>
<comment type="caution">
    <text evidence="2">The sequence shown here is derived from an EMBL/GenBank/DDBJ whole genome shotgun (WGS) entry which is preliminary data.</text>
</comment>
<name>A0A9W8TY31_9AGAR</name>
<dbReference type="PANTHER" id="PTHR35871">
    <property type="entry name" value="EXPRESSED PROTEIN"/>
    <property type="match status" value="1"/>
</dbReference>
<dbReference type="EMBL" id="JANVFU010000006">
    <property type="protein sequence ID" value="KAJ3745110.1"/>
    <property type="molecule type" value="Genomic_DNA"/>
</dbReference>
<evidence type="ECO:0000256" key="1">
    <source>
        <dbReference type="SAM" id="MobiDB-lite"/>
    </source>
</evidence>